<reference evidence="1 2" key="1">
    <citation type="submission" date="2018-10" db="EMBL/GenBank/DDBJ databases">
        <title>Cultivation of a novel Methanohalophilus strain from Kebrit Deep of the Red Sea and a genomic comparison of members of the genus Methanohalophilus.</title>
        <authorList>
            <person name="Guan Y."/>
            <person name="Ngugi D.K."/>
            <person name="Stingl U."/>
        </authorList>
    </citation>
    <scope>NUCLEOTIDE SEQUENCE [LARGE SCALE GENOMIC DNA]</scope>
    <source>
        <strain evidence="1 2">DSM 10369</strain>
    </source>
</reference>
<sequence>MGSNPNPGAEITVNSPITTLQNTAKFNIKEEFEDMIEEKVTQILRKAKENGKELSSASVNEVKFK</sequence>
<dbReference type="Proteomes" id="UP000273978">
    <property type="component" value="Unassembled WGS sequence"/>
</dbReference>
<comment type="caution">
    <text evidence="1">The sequence shown here is derived from an EMBL/GenBank/DDBJ whole genome shotgun (WGS) entry which is preliminary data.</text>
</comment>
<dbReference type="RefSeq" id="WP_123151379.1">
    <property type="nucleotide sequence ID" value="NZ_PVBU01000003.1"/>
</dbReference>
<evidence type="ECO:0000313" key="2">
    <source>
        <dbReference type="Proteomes" id="UP000273978"/>
    </source>
</evidence>
<name>A0A3M9L7E8_9EURY</name>
<accession>A0A3M9L7E8</accession>
<dbReference type="AlphaFoldDB" id="A0A3M9L7E8"/>
<organism evidence="1 2">
    <name type="scientific">Methanohalophilus euhalobius</name>
    <dbReference type="NCBI Taxonomy" id="51203"/>
    <lineage>
        <taxon>Archaea</taxon>
        <taxon>Methanobacteriati</taxon>
        <taxon>Methanobacteriota</taxon>
        <taxon>Stenosarchaea group</taxon>
        <taxon>Methanomicrobia</taxon>
        <taxon>Methanosarcinales</taxon>
        <taxon>Methanosarcinaceae</taxon>
        <taxon>Methanohalophilus</taxon>
    </lineage>
</organism>
<gene>
    <name evidence="1" type="ORF">EDD83_04570</name>
</gene>
<proteinExistence type="predicted"/>
<evidence type="ECO:0000313" key="1">
    <source>
        <dbReference type="EMBL" id="RNI09240.1"/>
    </source>
</evidence>
<dbReference type="EMBL" id="RJJF01000015">
    <property type="protein sequence ID" value="RNI09240.1"/>
    <property type="molecule type" value="Genomic_DNA"/>
</dbReference>
<protein>
    <submittedName>
        <fullName evidence="1">Uncharacterized protein</fullName>
    </submittedName>
</protein>